<dbReference type="AlphaFoldDB" id="L0H8S8"/>
<dbReference type="EMBL" id="CP003167">
    <property type="protein sequence ID" value="AGB01147.1"/>
    <property type="molecule type" value="Genomic_DNA"/>
</dbReference>
<evidence type="ECO:0000313" key="4">
    <source>
        <dbReference type="Proteomes" id="UP000010824"/>
    </source>
</evidence>
<evidence type="ECO:0000256" key="1">
    <source>
        <dbReference type="ARBA" id="ARBA00022729"/>
    </source>
</evidence>
<dbReference type="eggNOG" id="arCOG01799">
    <property type="taxonomic scope" value="Archaea"/>
</dbReference>
<dbReference type="STRING" id="593750.Metfor_0061"/>
<dbReference type="PANTHER" id="PTHR35936:SF17">
    <property type="entry name" value="ARGININE-BINDING EXTRACELLULAR PROTEIN ARTP"/>
    <property type="match status" value="1"/>
</dbReference>
<dbReference type="PROSITE" id="PS51257">
    <property type="entry name" value="PROKAR_LIPOPROTEIN"/>
    <property type="match status" value="1"/>
</dbReference>
<proteinExistence type="predicted"/>
<organism evidence="3 4">
    <name type="scientific">Methanoregula formicica (strain DSM 22288 / NBRC 105244 / SMSP)</name>
    <dbReference type="NCBI Taxonomy" id="593750"/>
    <lineage>
        <taxon>Archaea</taxon>
        <taxon>Methanobacteriati</taxon>
        <taxon>Methanobacteriota</taxon>
        <taxon>Stenosarchaea group</taxon>
        <taxon>Methanomicrobia</taxon>
        <taxon>Methanomicrobiales</taxon>
        <taxon>Methanoregulaceae</taxon>
        <taxon>Methanoregula</taxon>
    </lineage>
</organism>
<keyword evidence="4" id="KW-1185">Reference proteome</keyword>
<protein>
    <submittedName>
        <fullName evidence="3">Periplasmic component of amino acid ABC-type transporter/signal transduction system</fullName>
    </submittedName>
</protein>
<dbReference type="PANTHER" id="PTHR35936">
    <property type="entry name" value="MEMBRANE-BOUND LYTIC MUREIN TRANSGLYCOSYLASE F"/>
    <property type="match status" value="1"/>
</dbReference>
<dbReference type="Gene3D" id="3.40.190.10">
    <property type="entry name" value="Periplasmic binding protein-like II"/>
    <property type="match status" value="2"/>
</dbReference>
<evidence type="ECO:0000259" key="2">
    <source>
        <dbReference type="SMART" id="SM00062"/>
    </source>
</evidence>
<dbReference type="InParanoid" id="L0H8S8"/>
<dbReference type="Proteomes" id="UP000010824">
    <property type="component" value="Chromosome"/>
</dbReference>
<evidence type="ECO:0000313" key="3">
    <source>
        <dbReference type="EMBL" id="AGB01147.1"/>
    </source>
</evidence>
<dbReference type="HOGENOM" id="CLU_019602_18_2_2"/>
<name>L0H8S8_METFS</name>
<gene>
    <name evidence="3" type="ordered locus">Metfor_0061</name>
</gene>
<feature type="domain" description="Solute-binding protein family 3/N-terminal" evidence="2">
    <location>
        <begin position="54"/>
        <end position="276"/>
    </location>
</feature>
<dbReference type="SUPFAM" id="SSF53850">
    <property type="entry name" value="Periplasmic binding protein-like II"/>
    <property type="match status" value="1"/>
</dbReference>
<dbReference type="Pfam" id="PF00497">
    <property type="entry name" value="SBP_bac_3"/>
    <property type="match status" value="1"/>
</dbReference>
<accession>L0H8S8</accession>
<dbReference type="InterPro" id="IPR001638">
    <property type="entry name" value="Solute-binding_3/MltF_N"/>
</dbReference>
<dbReference type="SMART" id="SM00062">
    <property type="entry name" value="PBPb"/>
    <property type="match status" value="1"/>
</dbReference>
<keyword evidence="1" id="KW-0732">Signal</keyword>
<reference evidence="3 4" key="2">
    <citation type="journal article" date="2014" name="Genome Announc.">
        <title>Complete Genome Sequence of Methanoregula formicica SMSPT, a Mesophilic Hydrogenotrophic Methanogen Isolated from a Methanogenic Upflow Anaerobic Sludge Blanket Reactor.</title>
        <authorList>
            <person name="Yamamoto K."/>
            <person name="Tamaki H."/>
            <person name="Cadillo-Quiroz H."/>
            <person name="Imachi H."/>
            <person name="Kyrpides N."/>
            <person name="Woyke T."/>
            <person name="Goodwin L."/>
            <person name="Zinder S.H."/>
            <person name="Kamagata Y."/>
            <person name="Liu W.T."/>
        </authorList>
    </citation>
    <scope>NUCLEOTIDE SEQUENCE [LARGE SCALE GENOMIC DNA]</scope>
    <source>
        <strain evidence="4">DSM 22288 / NBRC 105244 / SMSP</strain>
    </source>
</reference>
<reference evidence="4" key="1">
    <citation type="submission" date="2011-12" db="EMBL/GenBank/DDBJ databases">
        <title>Complete sequence of Methanoregula formicicum SMSP.</title>
        <authorList>
            <person name="Lucas S."/>
            <person name="Han J."/>
            <person name="Lapidus A."/>
            <person name="Cheng J.-F."/>
            <person name="Goodwin L."/>
            <person name="Pitluck S."/>
            <person name="Peters L."/>
            <person name="Ovchinnikova G."/>
            <person name="Teshima H."/>
            <person name="Detter J.C."/>
            <person name="Han C."/>
            <person name="Tapia R."/>
            <person name="Land M."/>
            <person name="Hauser L."/>
            <person name="Kyrpides N."/>
            <person name="Ivanova N."/>
            <person name="Pagani I."/>
            <person name="Imachi H."/>
            <person name="Tamaki H."/>
            <person name="Sekiguchi Y."/>
            <person name="Kamagata Y."/>
            <person name="Cadillo-Quiroz H."/>
            <person name="Zinder S."/>
            <person name="Liu W.-T."/>
            <person name="Woyke T."/>
        </authorList>
    </citation>
    <scope>NUCLEOTIDE SEQUENCE [LARGE SCALE GENOMIC DNA]</scope>
    <source>
        <strain evidence="4">DSM 22288 / NBRC 105244 / SMSP</strain>
    </source>
</reference>
<sequence length="277" mass="30065" precursor="true">MHKFPACVFQYMKVIIPLVVFLVIGCIAAAGCTSALNSTAPVTTTPIPQEPRPQYVIGVDADFPPFSSQDSTGNFSGFDIDTARRVAEIEGFDVTFVAIPWDSAISSLESGKVDMIWSGMTVSPERSAWVNFSVPYYRVTRSIAVREGSGFTMEDFNTGKIRIGAQAGSTEQEWVEVNLIETGRLPEANLSLYKDISSMTGALVNGTVDATLVQAPTQARAIHGKPLVVIGNTMDEDTYAVAIRNNDTRLQATIDHGLGILMSDPVWQEMKAKHGLQ</sequence>
<dbReference type="CDD" id="cd13530">
    <property type="entry name" value="PBP2_peptides_like"/>
    <property type="match status" value="1"/>
</dbReference>
<dbReference type="KEGG" id="mfo:Metfor_0061"/>